<keyword evidence="2" id="KW-0472">Membrane</keyword>
<dbReference type="EMBL" id="CYGV01001276">
    <property type="protein sequence ID" value="CUA71969.1"/>
    <property type="molecule type" value="Genomic_DNA"/>
</dbReference>
<feature type="compositionally biased region" description="Polar residues" evidence="1">
    <location>
        <begin position="291"/>
        <end position="306"/>
    </location>
</feature>
<evidence type="ECO:0000256" key="1">
    <source>
        <dbReference type="SAM" id="MobiDB-lite"/>
    </source>
</evidence>
<keyword evidence="2" id="KW-0812">Transmembrane</keyword>
<dbReference type="Proteomes" id="UP000044841">
    <property type="component" value="Unassembled WGS sequence"/>
</dbReference>
<proteinExistence type="predicted"/>
<evidence type="ECO:0000313" key="4">
    <source>
        <dbReference type="Proteomes" id="UP000044841"/>
    </source>
</evidence>
<reference evidence="3 4" key="1">
    <citation type="submission" date="2015-07" db="EMBL/GenBank/DDBJ databases">
        <authorList>
            <person name="Noorani M."/>
        </authorList>
    </citation>
    <scope>NUCLEOTIDE SEQUENCE [LARGE SCALE GENOMIC DNA]</scope>
    <source>
        <strain evidence="3">BBA 69670</strain>
    </source>
</reference>
<feature type="transmembrane region" description="Helical" evidence="2">
    <location>
        <begin position="227"/>
        <end position="250"/>
    </location>
</feature>
<name>A0A0K6G0S8_9AGAM</name>
<dbReference type="AlphaFoldDB" id="A0A0K6G0S8"/>
<keyword evidence="2" id="KW-1133">Transmembrane helix</keyword>
<evidence type="ECO:0008006" key="5">
    <source>
        <dbReference type="Google" id="ProtNLM"/>
    </source>
</evidence>
<organism evidence="3 4">
    <name type="scientific">Rhizoctonia solani</name>
    <dbReference type="NCBI Taxonomy" id="456999"/>
    <lineage>
        <taxon>Eukaryota</taxon>
        <taxon>Fungi</taxon>
        <taxon>Dikarya</taxon>
        <taxon>Basidiomycota</taxon>
        <taxon>Agaricomycotina</taxon>
        <taxon>Agaricomycetes</taxon>
        <taxon>Cantharellales</taxon>
        <taxon>Ceratobasidiaceae</taxon>
        <taxon>Rhizoctonia</taxon>
    </lineage>
</organism>
<protein>
    <recommendedName>
        <fullName evidence="5">Transmembrane protein</fullName>
    </recommendedName>
</protein>
<gene>
    <name evidence="3" type="ORF">RSOLAG22IIIB_09985</name>
</gene>
<sequence>MHGDYNILMDGQLVAQGNGHTPKSVFNHLVYNATNLSPGWYNLTMVNADPGLYIDVDYIIWTTVMSAEYVAEKGPCRISSRTDDASRSSSLTESSGTPIPFTLGNMTYDASVWSNGLGSNPHMETKTSGATVNVTFQGNGIELYGKTGPDYGVFRRVDDYEPRELDAYSEVEHNTLLFRQDNFADGEHTLVVTNRGTGSLAIASARPIIWSNGQDPQAASRNNSTGLVIGVVLGLTLGLTMLVLLWVWFVRRHRAYQSVQTDERFRAPTTYGQTYEATPFIFALSPLGEPTTPQTPYTPGRGSSQAGSPLPTSPGTGSSTGVEYRPGSHLLSPGFNQSGSSRPHAYSVPGSQAHSPELIGPLRDRQVVSRRKFIWD</sequence>
<feature type="region of interest" description="Disordered" evidence="1">
    <location>
        <begin position="78"/>
        <end position="97"/>
    </location>
</feature>
<evidence type="ECO:0000313" key="3">
    <source>
        <dbReference type="EMBL" id="CUA71969.1"/>
    </source>
</evidence>
<keyword evidence="4" id="KW-1185">Reference proteome</keyword>
<feature type="region of interest" description="Disordered" evidence="1">
    <location>
        <begin position="288"/>
        <end position="361"/>
    </location>
</feature>
<dbReference type="Gene3D" id="2.60.120.260">
    <property type="entry name" value="Galactose-binding domain-like"/>
    <property type="match status" value="1"/>
</dbReference>
<feature type="compositionally biased region" description="Low complexity" evidence="1">
    <location>
        <begin position="307"/>
        <end position="321"/>
    </location>
</feature>
<accession>A0A0K6G0S8</accession>
<evidence type="ECO:0000256" key="2">
    <source>
        <dbReference type="SAM" id="Phobius"/>
    </source>
</evidence>